<gene>
    <name evidence="1" type="ORF">PLA107_032035</name>
</gene>
<dbReference type="GeneID" id="39474540"/>
<reference evidence="1 2" key="1">
    <citation type="journal article" date="2011" name="PLoS Pathog.">
        <title>Dynamic evolution of pathogenicity revealed by sequencing and comparative genomics of 19 Pseudomonas syringae isolates.</title>
        <authorList>
            <person name="Baltrus D.A."/>
            <person name="Nishimura M.T."/>
            <person name="Romanchuk A."/>
            <person name="Chang J.H."/>
            <person name="Mukhtar M.S."/>
            <person name="Cherkis K."/>
            <person name="Roach J."/>
            <person name="Grant S.R."/>
            <person name="Jones C.D."/>
            <person name="Dangl J.L."/>
        </authorList>
    </citation>
    <scope>NUCLEOTIDE SEQUENCE [LARGE SCALE GENOMIC DNA]</scope>
    <source>
        <strain evidence="1 2">M301315</strain>
    </source>
</reference>
<dbReference type="EMBL" id="CP031226">
    <property type="protein sequence ID" value="AXH59856.1"/>
    <property type="molecule type" value="Genomic_DNA"/>
</dbReference>
<dbReference type="AlphaFoldDB" id="A0AAD0V9J1"/>
<evidence type="ECO:0000313" key="2">
    <source>
        <dbReference type="Proteomes" id="UP000006426"/>
    </source>
</evidence>
<geneLocation type="plasmid" evidence="2">
    <name>pmppla107</name>
</geneLocation>
<keyword evidence="1" id="KW-0614">Plasmid</keyword>
<sequence length="198" mass="22229">MFTPQQIVTRLLEGTLTAQQSLERLAQVDPGDKHQFMDAIIDRSDLLLSSDPEPGSATTHYERGMDVIAELLPLVQKKYGLRLTHDMHNRIFNFSQANIAKRDELSEDRKAALVRLFVGLQAKSPIAAVQFLTRGLIETRTKLIFEVLSPYIDRPLMIDAAIQVDRIDILGKKSGWEECLPHLTAAGRDAHMGRDLGL</sequence>
<accession>A0AAD0V9J1</accession>
<dbReference type="RefSeq" id="WP_005741849.1">
    <property type="nucleotide sequence ID" value="NZ_CP031226.1"/>
</dbReference>
<organism evidence="1 2">
    <name type="scientific">Pseudomonas amygdali pv. lachrymans str. M301315</name>
    <dbReference type="NCBI Taxonomy" id="629260"/>
    <lineage>
        <taxon>Bacteria</taxon>
        <taxon>Pseudomonadati</taxon>
        <taxon>Pseudomonadota</taxon>
        <taxon>Gammaproteobacteria</taxon>
        <taxon>Pseudomonadales</taxon>
        <taxon>Pseudomonadaceae</taxon>
        <taxon>Pseudomonas</taxon>
        <taxon>Pseudomonas amygdali</taxon>
    </lineage>
</organism>
<evidence type="ECO:0000313" key="1">
    <source>
        <dbReference type="EMBL" id="AXH59856.1"/>
    </source>
</evidence>
<dbReference type="Proteomes" id="UP000006426">
    <property type="component" value="Plasmid pmppla107"/>
</dbReference>
<name>A0AAD0V9J1_PSEAV</name>
<protein>
    <submittedName>
        <fullName evidence="1">Uncharacterized protein</fullName>
    </submittedName>
</protein>
<proteinExistence type="predicted"/>